<dbReference type="InterPro" id="IPR002913">
    <property type="entry name" value="START_lipid-bd_dom"/>
</dbReference>
<dbReference type="PANTHER" id="PTHR45654">
    <property type="entry name" value="HOMEOBOX-LEUCINE ZIPPER PROTEIN MERISTEM L1"/>
    <property type="match status" value="1"/>
</dbReference>
<dbReference type="InterPro" id="IPR023393">
    <property type="entry name" value="START-like_dom_sf"/>
</dbReference>
<feature type="domain" description="START" evidence="6">
    <location>
        <begin position="124"/>
        <end position="383"/>
    </location>
</feature>
<accession>A0A2Z7C5B5</accession>
<keyword evidence="3" id="KW-0371">Homeobox</keyword>
<evidence type="ECO:0000256" key="5">
    <source>
        <dbReference type="ARBA" id="ARBA00023242"/>
    </source>
</evidence>
<evidence type="ECO:0000313" key="8">
    <source>
        <dbReference type="Proteomes" id="UP000250235"/>
    </source>
</evidence>
<sequence length="644" mass="72407">MMHSAERGSESDDKENTNWNQYRRHSEQQIQQLEAHKMTELKTMLSGPGNEEKCSALQRLKMENLLLKEEHSQLIDMQKLTMPPGIGPFLETPANLLVSDGKCRQKTPWKIHDPTLQQQLRAVVGLEKSLILETAAIAMDELVELLHLKEPVWTKSTTDGRHLIHHDSYYKLFPKENHLKTATARIESSKDSGVVAVDATNLIKMLLDSNKWKDLFPTILNEAGTIEVIDTGAFGGSLNLVKKLLNLYMRCIPRFIYDQIVFMQMYGKMHVLSPLVAPREFVFIRYCRQLNSSTWIMVDVSYQFIKQLKDAEAAPTYSRKLPSGCMIEDISNGKSKITWIEHVEVEDKSLTHRLYRDLVFNCQAYGATRWVVSLQRMCERFAFSVGPTMAHRHELEEVIGSPEGRRNVINLCDRMVKNFCEELSMSDKIDFSHSSASHNSGIQMSVQRSNGQGLANGLILSAATSLWLPLSYEILFDFFRDEKNRAQWDVLSNGNTSNEIAHISTGMHPGNCISIIQPYVPEESSMLILQDSFIDSLGAMVVYAPIELPSIVSVLHKEEMTMVPVLPSGFVISTDGRIDEGAGASLSSVKSKSGGSLLTVAFRILMSYGTQPKELNMQSVANVHALISSTVEKIKAVLDYSDSE</sequence>
<dbReference type="InterPro" id="IPR057993">
    <property type="entry name" value="HD-Zip_IV_C"/>
</dbReference>
<dbReference type="Proteomes" id="UP000250235">
    <property type="component" value="Unassembled WGS sequence"/>
</dbReference>
<dbReference type="OrthoDB" id="6159439at2759"/>
<dbReference type="PANTHER" id="PTHR45654:SF9">
    <property type="entry name" value="HOMEOBOX-LEUCINE ZIPPER PROTEIN HDG10-RELATED"/>
    <property type="match status" value="1"/>
</dbReference>
<evidence type="ECO:0000313" key="7">
    <source>
        <dbReference type="EMBL" id="KZV41111.1"/>
    </source>
</evidence>
<dbReference type="Pfam" id="PF25797">
    <property type="entry name" value="PDF2_C"/>
    <property type="match status" value="1"/>
</dbReference>
<evidence type="ECO:0000256" key="2">
    <source>
        <dbReference type="ARBA" id="ARBA00023125"/>
    </source>
</evidence>
<dbReference type="GO" id="GO:0008289">
    <property type="term" value="F:lipid binding"/>
    <property type="evidence" value="ECO:0007669"/>
    <property type="project" value="InterPro"/>
</dbReference>
<name>A0A2Z7C5B5_9LAMI</name>
<dbReference type="PROSITE" id="PS50848">
    <property type="entry name" value="START"/>
    <property type="match status" value="1"/>
</dbReference>
<protein>
    <recommendedName>
        <fullName evidence="6">START domain-containing protein</fullName>
    </recommendedName>
</protein>
<keyword evidence="5" id="KW-0539">Nucleus</keyword>
<keyword evidence="8" id="KW-1185">Reference proteome</keyword>
<dbReference type="SMART" id="SM00234">
    <property type="entry name" value="START"/>
    <property type="match status" value="1"/>
</dbReference>
<dbReference type="CDD" id="cd08875">
    <property type="entry name" value="START_ArGLABRA2_like"/>
    <property type="match status" value="1"/>
</dbReference>
<dbReference type="GO" id="GO:0003677">
    <property type="term" value="F:DNA binding"/>
    <property type="evidence" value="ECO:0007669"/>
    <property type="project" value="UniProtKB-KW"/>
</dbReference>
<gene>
    <name evidence="7" type="ORF">F511_09307</name>
</gene>
<dbReference type="Gene3D" id="3.30.530.20">
    <property type="match status" value="1"/>
</dbReference>
<dbReference type="Pfam" id="PF01852">
    <property type="entry name" value="START"/>
    <property type="match status" value="1"/>
</dbReference>
<evidence type="ECO:0000256" key="3">
    <source>
        <dbReference type="ARBA" id="ARBA00023155"/>
    </source>
</evidence>
<dbReference type="EMBL" id="KQ999837">
    <property type="protein sequence ID" value="KZV41111.1"/>
    <property type="molecule type" value="Genomic_DNA"/>
</dbReference>
<reference evidence="7 8" key="1">
    <citation type="journal article" date="2015" name="Proc. Natl. Acad. Sci. U.S.A.">
        <title>The resurrection genome of Boea hygrometrica: A blueprint for survival of dehydration.</title>
        <authorList>
            <person name="Xiao L."/>
            <person name="Yang G."/>
            <person name="Zhang L."/>
            <person name="Yang X."/>
            <person name="Zhao S."/>
            <person name="Ji Z."/>
            <person name="Zhou Q."/>
            <person name="Hu M."/>
            <person name="Wang Y."/>
            <person name="Chen M."/>
            <person name="Xu Y."/>
            <person name="Jin H."/>
            <person name="Xiao X."/>
            <person name="Hu G."/>
            <person name="Bao F."/>
            <person name="Hu Y."/>
            <person name="Wan P."/>
            <person name="Li L."/>
            <person name="Deng X."/>
            <person name="Kuang T."/>
            <person name="Xiang C."/>
            <person name="Zhu J.K."/>
            <person name="Oliver M.J."/>
            <person name="He Y."/>
        </authorList>
    </citation>
    <scope>NUCLEOTIDE SEQUENCE [LARGE SCALE GENOMIC DNA]</scope>
    <source>
        <strain evidence="8">cv. XS01</strain>
    </source>
</reference>
<keyword evidence="4" id="KW-0804">Transcription</keyword>
<dbReference type="InterPro" id="IPR042160">
    <property type="entry name" value="HD-Zip_IV"/>
</dbReference>
<keyword evidence="1" id="KW-0805">Transcription regulation</keyword>
<dbReference type="SUPFAM" id="SSF55961">
    <property type="entry name" value="Bet v1-like"/>
    <property type="match status" value="2"/>
</dbReference>
<proteinExistence type="predicted"/>
<evidence type="ECO:0000259" key="6">
    <source>
        <dbReference type="PROSITE" id="PS50848"/>
    </source>
</evidence>
<keyword evidence="2" id="KW-0238">DNA-binding</keyword>
<evidence type="ECO:0000256" key="1">
    <source>
        <dbReference type="ARBA" id="ARBA00023015"/>
    </source>
</evidence>
<organism evidence="7 8">
    <name type="scientific">Dorcoceras hygrometricum</name>
    <dbReference type="NCBI Taxonomy" id="472368"/>
    <lineage>
        <taxon>Eukaryota</taxon>
        <taxon>Viridiplantae</taxon>
        <taxon>Streptophyta</taxon>
        <taxon>Embryophyta</taxon>
        <taxon>Tracheophyta</taxon>
        <taxon>Spermatophyta</taxon>
        <taxon>Magnoliopsida</taxon>
        <taxon>eudicotyledons</taxon>
        <taxon>Gunneridae</taxon>
        <taxon>Pentapetalae</taxon>
        <taxon>asterids</taxon>
        <taxon>lamiids</taxon>
        <taxon>Lamiales</taxon>
        <taxon>Gesneriaceae</taxon>
        <taxon>Didymocarpoideae</taxon>
        <taxon>Trichosporeae</taxon>
        <taxon>Loxocarpinae</taxon>
        <taxon>Dorcoceras</taxon>
    </lineage>
</organism>
<evidence type="ECO:0000256" key="4">
    <source>
        <dbReference type="ARBA" id="ARBA00023163"/>
    </source>
</evidence>
<dbReference type="AlphaFoldDB" id="A0A2Z7C5B5"/>